<keyword evidence="3" id="KW-1185">Reference proteome</keyword>
<protein>
    <recommendedName>
        <fullName evidence="4">Outer membrane protein beta-barrel domain-containing protein</fullName>
    </recommendedName>
</protein>
<reference evidence="2 3" key="1">
    <citation type="submission" date="2016-10" db="EMBL/GenBank/DDBJ databases">
        <authorList>
            <person name="de Groot N.N."/>
        </authorList>
    </citation>
    <scope>NUCLEOTIDE SEQUENCE [LARGE SCALE GENOMIC DNA]</scope>
    <source>
        <strain evidence="2 3">CGMCC 1.10825</strain>
    </source>
</reference>
<organism evidence="2 3">
    <name type="scientific">Paenimyroides marinum</name>
    <dbReference type="NCBI Taxonomy" id="1159016"/>
    <lineage>
        <taxon>Bacteria</taxon>
        <taxon>Pseudomonadati</taxon>
        <taxon>Bacteroidota</taxon>
        <taxon>Flavobacteriia</taxon>
        <taxon>Flavobacteriales</taxon>
        <taxon>Flavobacteriaceae</taxon>
        <taxon>Paenimyroides</taxon>
    </lineage>
</organism>
<dbReference type="AlphaFoldDB" id="A0A1H6JCI7"/>
<dbReference type="STRING" id="1159016.SAMN02927937_00242"/>
<dbReference type="OrthoDB" id="8887208at2"/>
<sequence length="280" mass="31593">MKTLQKLFILGSLSLLSLNTYSQEVTTNPYTSGNKGKIFIYWGGNRGYYSSSDIHFKGNDYDFTVHNAKSHDKPKGWHADYINPTRMTIPQTNFRLGYYFTDKYSVSFGFDHMKYVLTQNQEAYVSGSYPNKGSYGEVLENGNTKLTEDFLKFEHTDGLNYVNLELARTEDISRFVGIYNTDKVQLNAVAGVGSGILFPRTNATVLGRERNDEFKVAGYGVSGKIGANVTFFKHFFVQYEAKAGYINILKTPVSNISSEYAKHDFTFVESILVIGGIFKL</sequence>
<dbReference type="Proteomes" id="UP000199634">
    <property type="component" value="Unassembled WGS sequence"/>
</dbReference>
<accession>A0A1H6JCI7</accession>
<dbReference type="EMBL" id="FNXE01000002">
    <property type="protein sequence ID" value="SEH56769.1"/>
    <property type="molecule type" value="Genomic_DNA"/>
</dbReference>
<feature type="chain" id="PRO_5011587636" description="Outer membrane protein beta-barrel domain-containing protein" evidence="1">
    <location>
        <begin position="23"/>
        <end position="280"/>
    </location>
</feature>
<feature type="signal peptide" evidence="1">
    <location>
        <begin position="1"/>
        <end position="22"/>
    </location>
</feature>
<gene>
    <name evidence="2" type="ORF">SAMN02927937_00242</name>
</gene>
<evidence type="ECO:0000313" key="2">
    <source>
        <dbReference type="EMBL" id="SEH56769.1"/>
    </source>
</evidence>
<evidence type="ECO:0008006" key="4">
    <source>
        <dbReference type="Google" id="ProtNLM"/>
    </source>
</evidence>
<evidence type="ECO:0000256" key="1">
    <source>
        <dbReference type="SAM" id="SignalP"/>
    </source>
</evidence>
<keyword evidence="1" id="KW-0732">Signal</keyword>
<proteinExistence type="predicted"/>
<evidence type="ECO:0000313" key="3">
    <source>
        <dbReference type="Proteomes" id="UP000199634"/>
    </source>
</evidence>
<dbReference type="RefSeq" id="WP_091095494.1">
    <property type="nucleotide sequence ID" value="NZ_FNXE01000002.1"/>
</dbReference>
<name>A0A1H6JCI7_9FLAO</name>